<keyword evidence="2" id="KW-1185">Reference proteome</keyword>
<accession>A0A6A6H1M5</accession>
<organism evidence="1 2">
    <name type="scientific">Viridothelium virens</name>
    <name type="common">Speckled blister lichen</name>
    <name type="synonym">Trypethelium virens</name>
    <dbReference type="NCBI Taxonomy" id="1048519"/>
    <lineage>
        <taxon>Eukaryota</taxon>
        <taxon>Fungi</taxon>
        <taxon>Dikarya</taxon>
        <taxon>Ascomycota</taxon>
        <taxon>Pezizomycotina</taxon>
        <taxon>Dothideomycetes</taxon>
        <taxon>Dothideomycetes incertae sedis</taxon>
        <taxon>Trypetheliales</taxon>
        <taxon>Trypetheliaceae</taxon>
        <taxon>Viridothelium</taxon>
    </lineage>
</organism>
<sequence length="80" mass="8881">MALSLLFSSYCQSRYPWLQSPYQFQVQAPIGQACARCWRRPHWRRGSERQTGEKTGRKGDGCGGGFAAAIASVDNTISIL</sequence>
<evidence type="ECO:0000313" key="2">
    <source>
        <dbReference type="Proteomes" id="UP000800092"/>
    </source>
</evidence>
<gene>
    <name evidence="1" type="ORF">EV356DRAFT_284374</name>
</gene>
<dbReference type="AlphaFoldDB" id="A0A6A6H1M5"/>
<proteinExistence type="predicted"/>
<dbReference type="EMBL" id="ML991823">
    <property type="protein sequence ID" value="KAF2231777.1"/>
    <property type="molecule type" value="Genomic_DNA"/>
</dbReference>
<protein>
    <submittedName>
        <fullName evidence="1">Uncharacterized protein</fullName>
    </submittedName>
</protein>
<evidence type="ECO:0000313" key="1">
    <source>
        <dbReference type="EMBL" id="KAF2231777.1"/>
    </source>
</evidence>
<reference evidence="1" key="1">
    <citation type="journal article" date="2020" name="Stud. Mycol.">
        <title>101 Dothideomycetes genomes: a test case for predicting lifestyles and emergence of pathogens.</title>
        <authorList>
            <person name="Haridas S."/>
            <person name="Albert R."/>
            <person name="Binder M."/>
            <person name="Bloem J."/>
            <person name="Labutti K."/>
            <person name="Salamov A."/>
            <person name="Andreopoulos B."/>
            <person name="Baker S."/>
            <person name="Barry K."/>
            <person name="Bills G."/>
            <person name="Bluhm B."/>
            <person name="Cannon C."/>
            <person name="Castanera R."/>
            <person name="Culley D."/>
            <person name="Daum C."/>
            <person name="Ezra D."/>
            <person name="Gonzalez J."/>
            <person name="Henrissat B."/>
            <person name="Kuo A."/>
            <person name="Liang C."/>
            <person name="Lipzen A."/>
            <person name="Lutzoni F."/>
            <person name="Magnuson J."/>
            <person name="Mondo S."/>
            <person name="Nolan M."/>
            <person name="Ohm R."/>
            <person name="Pangilinan J."/>
            <person name="Park H.-J."/>
            <person name="Ramirez L."/>
            <person name="Alfaro M."/>
            <person name="Sun H."/>
            <person name="Tritt A."/>
            <person name="Yoshinaga Y."/>
            <person name="Zwiers L.-H."/>
            <person name="Turgeon B."/>
            <person name="Goodwin S."/>
            <person name="Spatafora J."/>
            <person name="Crous P."/>
            <person name="Grigoriev I."/>
        </authorList>
    </citation>
    <scope>NUCLEOTIDE SEQUENCE</scope>
    <source>
        <strain evidence="1">Tuck. ex Michener</strain>
    </source>
</reference>
<name>A0A6A6H1M5_VIRVR</name>
<dbReference type="Proteomes" id="UP000800092">
    <property type="component" value="Unassembled WGS sequence"/>
</dbReference>